<accession>A0A0H2RU19</accession>
<feature type="compositionally biased region" description="Low complexity" evidence="1">
    <location>
        <begin position="28"/>
        <end position="74"/>
    </location>
</feature>
<dbReference type="Proteomes" id="UP000053477">
    <property type="component" value="Unassembled WGS sequence"/>
</dbReference>
<sequence length="313" mass="34284">MAKLEEVGSKPEVNPGTKPRVHLREPHSATASTSTSTTPTTNAFPNSNSTDNSQSSSIVSASTSQPPIGQQQQQWSAVSATKPPPGFKLAYAYVPDGTTLPRKLDSETTNILRAFGTGVSLKENRPPPLPPKPKSEASAPQVPSALSEMMALISKQMASSLFQSEKMLSNAVQAPENGFYNIYCETADRFLDLDSSNTKEGTSIIAWPHIFAHNPAQTWKFVRQSREGFLCTFQNKHSEGHFHVDRSMAREGSPRRLVQTRTPVLWQLLPVSANKFKFSMVSDWADSFSVLTLVDTGDTYNTAHTTTARGQLE</sequence>
<dbReference type="Gene3D" id="2.80.10.50">
    <property type="match status" value="1"/>
</dbReference>
<evidence type="ECO:0008006" key="4">
    <source>
        <dbReference type="Google" id="ProtNLM"/>
    </source>
</evidence>
<feature type="region of interest" description="Disordered" evidence="1">
    <location>
        <begin position="118"/>
        <end position="142"/>
    </location>
</feature>
<gene>
    <name evidence="2" type="ORF">SCHPADRAFT_904731</name>
</gene>
<evidence type="ECO:0000313" key="2">
    <source>
        <dbReference type="EMBL" id="KLO12908.1"/>
    </source>
</evidence>
<dbReference type="InterPro" id="IPR035992">
    <property type="entry name" value="Ricin_B-like_lectins"/>
</dbReference>
<evidence type="ECO:0000256" key="1">
    <source>
        <dbReference type="SAM" id="MobiDB-lite"/>
    </source>
</evidence>
<feature type="region of interest" description="Disordered" evidence="1">
    <location>
        <begin position="1"/>
        <end position="81"/>
    </location>
</feature>
<organism evidence="2 3">
    <name type="scientific">Schizopora paradoxa</name>
    <dbReference type="NCBI Taxonomy" id="27342"/>
    <lineage>
        <taxon>Eukaryota</taxon>
        <taxon>Fungi</taxon>
        <taxon>Dikarya</taxon>
        <taxon>Basidiomycota</taxon>
        <taxon>Agaricomycotina</taxon>
        <taxon>Agaricomycetes</taxon>
        <taxon>Hymenochaetales</taxon>
        <taxon>Schizoporaceae</taxon>
        <taxon>Schizopora</taxon>
    </lineage>
</organism>
<reference evidence="2 3" key="1">
    <citation type="submission" date="2015-04" db="EMBL/GenBank/DDBJ databases">
        <title>Complete genome sequence of Schizopora paradoxa KUC8140, a cosmopolitan wood degrader in East Asia.</title>
        <authorList>
            <consortium name="DOE Joint Genome Institute"/>
            <person name="Min B."/>
            <person name="Park H."/>
            <person name="Jang Y."/>
            <person name="Kim J.-J."/>
            <person name="Kim K.H."/>
            <person name="Pangilinan J."/>
            <person name="Lipzen A."/>
            <person name="Riley R."/>
            <person name="Grigoriev I.V."/>
            <person name="Spatafora J.W."/>
            <person name="Choi I.-G."/>
        </authorList>
    </citation>
    <scope>NUCLEOTIDE SEQUENCE [LARGE SCALE GENOMIC DNA]</scope>
    <source>
        <strain evidence="2 3">KUC8140</strain>
    </source>
</reference>
<name>A0A0H2RU19_9AGAM</name>
<evidence type="ECO:0000313" key="3">
    <source>
        <dbReference type="Proteomes" id="UP000053477"/>
    </source>
</evidence>
<dbReference type="SUPFAM" id="SSF50370">
    <property type="entry name" value="Ricin B-like lectins"/>
    <property type="match status" value="1"/>
</dbReference>
<keyword evidence="3" id="KW-1185">Reference proteome</keyword>
<proteinExistence type="predicted"/>
<protein>
    <recommendedName>
        <fullName evidence="4">Ricin B lectin domain-containing protein</fullName>
    </recommendedName>
</protein>
<dbReference type="InParanoid" id="A0A0H2RU19"/>
<dbReference type="EMBL" id="KQ085969">
    <property type="protein sequence ID" value="KLO12908.1"/>
    <property type="molecule type" value="Genomic_DNA"/>
</dbReference>
<dbReference type="AlphaFoldDB" id="A0A0H2RU19"/>